<evidence type="ECO:0000313" key="2">
    <source>
        <dbReference type="Proteomes" id="UP000293568"/>
    </source>
</evidence>
<keyword evidence="2" id="KW-1185">Reference proteome</keyword>
<accession>A0A4P6EYH7</accession>
<dbReference type="AlphaFoldDB" id="A0A4P6EYH7"/>
<dbReference type="RefSeq" id="WP_129438524.1">
    <property type="nucleotide sequence ID" value="NZ_CP035492.1"/>
</dbReference>
<dbReference type="KEGG" id="pprt:ET464_04225"/>
<proteinExistence type="predicted"/>
<dbReference type="OrthoDB" id="2663630at2"/>
<protein>
    <submittedName>
        <fullName evidence="1">Uncharacterized protein</fullName>
    </submittedName>
</protein>
<reference evidence="1 2" key="1">
    <citation type="submission" date="2019-01" db="EMBL/GenBank/DDBJ databases">
        <title>Genome sequencing of strain FW100M-2.</title>
        <authorList>
            <person name="Heo J."/>
            <person name="Kim S.-J."/>
            <person name="Kim J.-S."/>
            <person name="Hong S.-B."/>
            <person name="Kwon S.-W."/>
        </authorList>
    </citation>
    <scope>NUCLEOTIDE SEQUENCE [LARGE SCALE GENOMIC DNA]</scope>
    <source>
        <strain evidence="1 2">FW100M-2</strain>
    </source>
</reference>
<dbReference type="Proteomes" id="UP000293568">
    <property type="component" value="Chromosome"/>
</dbReference>
<dbReference type="EMBL" id="CP035492">
    <property type="protein sequence ID" value="QAY65707.1"/>
    <property type="molecule type" value="Genomic_DNA"/>
</dbReference>
<sequence length="86" mass="10090">MTGLWLQKAEELRKYETVCYQICFSILNETVAAEQAAEHTLLDLALDERFWQLPDHKRRPHILRMAFGQCVAVRTEAKSGEWRRKG</sequence>
<name>A0A4P6EYH7_9BACL</name>
<evidence type="ECO:0000313" key="1">
    <source>
        <dbReference type="EMBL" id="QAY65707.1"/>
    </source>
</evidence>
<gene>
    <name evidence="1" type="ORF">ET464_04225</name>
</gene>
<organism evidence="1 2">
    <name type="scientific">Paenibacillus protaetiae</name>
    <dbReference type="NCBI Taxonomy" id="2509456"/>
    <lineage>
        <taxon>Bacteria</taxon>
        <taxon>Bacillati</taxon>
        <taxon>Bacillota</taxon>
        <taxon>Bacilli</taxon>
        <taxon>Bacillales</taxon>
        <taxon>Paenibacillaceae</taxon>
        <taxon>Paenibacillus</taxon>
    </lineage>
</organism>